<sequence length="824" mass="88860">MRGSSRLGLVAAAATLLASAPLTAIFKQWTWMFQSFLVVALLAGAGLLLRWWRTPLWVQPLGMSATLLIALTWMFPSGGELLALIPTPDTFAYFGELMSGSVQDVRSYGIKVPDTDPLLFITVLGIGLVAVVVDLIAVGLRRPALAGLPMLAIYSVPVAVDVDSVPPLPFMVGAIGFLWLLVADNVDRVRRFGRRFTGDGRDVDIWEPSPLAAAGRRLAIAGVALAVLLPFVVPGMTGGLLDRQNALGGNGNGEGRGGRGGPPGRVDLFASLSGQLNQSAVTDLVKVTTNDPNPFYLRFGVADRLHGGGFGITTPTGRPVTRQLPDPRQTARSGVSHTTYQASVEITSGFNMPLLPMYLEPVSTSDLDSSWLYDADLRIVFSNRANSKGKKYSFDFVRANYTPAVLDAVPPLAADHPIRQRYTGMPRVPEVEALVAQLIQGKKTSYAQVRAIYEHFSQDNNFRYSLSTEGGTSGQDIVNFLTNKVGFCQQYAAAMAWLVRAAGIPARVAFGFSTGTRKEGNTYVLTNRNLHAWTEVYFDGVGWVPFDATPAASVPGSARTAWAPDLDAPDPISPSSGSNANPGPDSSAGPRDVERPERDPDAGFAADGGTYQRSIPVWPWLLGIAVVLLLGLPALRRALLRRRRRPRKLAAAPAGSVTAEPALRTASMVVVGEEVEQARAEAHAAWDELVDTLIDLRMRVDPTETPRTTADRLIRDGLVDGTAAEDAARLLGQAEERARYARNPLPGGQLTEPLRTVCRALRAGAGRRVRVVAAVLPPSVLLRWQSAIMRTSSRFVAAAGVFRTRMSVLRPRQWRRLAGGRATR</sequence>
<dbReference type="RefSeq" id="WP_377567380.1">
    <property type="nucleotide sequence ID" value="NZ_JBHTMP010000005.1"/>
</dbReference>
<feature type="region of interest" description="Disordered" evidence="1">
    <location>
        <begin position="557"/>
        <end position="607"/>
    </location>
</feature>
<dbReference type="PANTHER" id="PTHR42736">
    <property type="entry name" value="PROTEIN-GLUTAMINE GAMMA-GLUTAMYLTRANSFERASE"/>
    <property type="match status" value="1"/>
</dbReference>
<keyword evidence="2" id="KW-1133">Transmembrane helix</keyword>
<evidence type="ECO:0000313" key="4">
    <source>
        <dbReference type="EMBL" id="MFD1320411.1"/>
    </source>
</evidence>
<feature type="domain" description="Transglutaminase-like" evidence="3">
    <location>
        <begin position="480"/>
        <end position="550"/>
    </location>
</feature>
<dbReference type="InterPro" id="IPR052901">
    <property type="entry name" value="Bact_TGase-like"/>
</dbReference>
<dbReference type="PANTHER" id="PTHR42736:SF1">
    <property type="entry name" value="PROTEIN-GLUTAMINE GAMMA-GLUTAMYLTRANSFERASE"/>
    <property type="match status" value="1"/>
</dbReference>
<feature type="transmembrane region" description="Helical" evidence="2">
    <location>
        <begin position="118"/>
        <end position="137"/>
    </location>
</feature>
<dbReference type="InterPro" id="IPR002931">
    <property type="entry name" value="Transglutaminase-like"/>
</dbReference>
<feature type="compositionally biased region" description="Basic and acidic residues" evidence="1">
    <location>
        <begin position="591"/>
        <end position="601"/>
    </location>
</feature>
<evidence type="ECO:0000313" key="5">
    <source>
        <dbReference type="Proteomes" id="UP001597260"/>
    </source>
</evidence>
<proteinExistence type="predicted"/>
<keyword evidence="2" id="KW-0812">Transmembrane</keyword>
<feature type="transmembrane region" description="Helical" evidence="2">
    <location>
        <begin position="617"/>
        <end position="635"/>
    </location>
</feature>
<gene>
    <name evidence="4" type="ORF">ACFQ4H_04820</name>
</gene>
<protein>
    <submittedName>
        <fullName evidence="4">DUF3488 and DUF4129 domain-containing transglutaminase family protein</fullName>
    </submittedName>
</protein>
<comment type="caution">
    <text evidence="4">The sequence shown here is derived from an EMBL/GenBank/DDBJ whole genome shotgun (WGS) entry which is preliminary data.</text>
</comment>
<evidence type="ECO:0000256" key="1">
    <source>
        <dbReference type="SAM" id="MobiDB-lite"/>
    </source>
</evidence>
<dbReference type="SMART" id="SM00460">
    <property type="entry name" value="TGc"/>
    <property type="match status" value="1"/>
</dbReference>
<dbReference type="EMBL" id="JBHTMP010000005">
    <property type="protein sequence ID" value="MFD1320411.1"/>
    <property type="molecule type" value="Genomic_DNA"/>
</dbReference>
<dbReference type="Proteomes" id="UP001597260">
    <property type="component" value="Unassembled WGS sequence"/>
</dbReference>
<dbReference type="Pfam" id="PF01841">
    <property type="entry name" value="Transglut_core"/>
    <property type="match status" value="1"/>
</dbReference>
<name>A0ABW3Y9Z4_9ACTN</name>
<keyword evidence="5" id="KW-1185">Reference proteome</keyword>
<feature type="region of interest" description="Disordered" evidence="1">
    <location>
        <begin position="311"/>
        <end position="337"/>
    </location>
</feature>
<feature type="compositionally biased region" description="Low complexity" evidence="1">
    <location>
        <begin position="573"/>
        <end position="587"/>
    </location>
</feature>
<dbReference type="InterPro" id="IPR038765">
    <property type="entry name" value="Papain-like_cys_pep_sf"/>
</dbReference>
<feature type="transmembrane region" description="Helical" evidence="2">
    <location>
        <begin position="144"/>
        <end position="162"/>
    </location>
</feature>
<accession>A0ABW3Y9Z4</accession>
<evidence type="ECO:0000259" key="3">
    <source>
        <dbReference type="SMART" id="SM00460"/>
    </source>
</evidence>
<reference evidence="5" key="1">
    <citation type="journal article" date="2019" name="Int. J. Syst. Evol. Microbiol.">
        <title>The Global Catalogue of Microorganisms (GCM) 10K type strain sequencing project: providing services to taxonomists for standard genome sequencing and annotation.</title>
        <authorList>
            <consortium name="The Broad Institute Genomics Platform"/>
            <consortium name="The Broad Institute Genome Sequencing Center for Infectious Disease"/>
            <person name="Wu L."/>
            <person name="Ma J."/>
        </authorList>
    </citation>
    <scope>NUCLEOTIDE SEQUENCE [LARGE SCALE GENOMIC DNA]</scope>
    <source>
        <strain evidence="5">JCM 31037</strain>
    </source>
</reference>
<feature type="transmembrane region" description="Helical" evidence="2">
    <location>
        <begin position="168"/>
        <end position="186"/>
    </location>
</feature>
<dbReference type="SUPFAM" id="SSF54001">
    <property type="entry name" value="Cysteine proteinases"/>
    <property type="match status" value="1"/>
</dbReference>
<dbReference type="Pfam" id="PF11992">
    <property type="entry name" value="TgpA_N"/>
    <property type="match status" value="1"/>
</dbReference>
<evidence type="ECO:0000256" key="2">
    <source>
        <dbReference type="SAM" id="Phobius"/>
    </source>
</evidence>
<dbReference type="InterPro" id="IPR021878">
    <property type="entry name" value="TgpA_N"/>
</dbReference>
<keyword evidence="2" id="KW-0472">Membrane</keyword>
<feature type="transmembrane region" description="Helical" evidence="2">
    <location>
        <begin position="31"/>
        <end position="49"/>
    </location>
</feature>
<organism evidence="4 5">
    <name type="scientific">Micromonospora sonneratiae</name>
    <dbReference type="NCBI Taxonomy" id="1184706"/>
    <lineage>
        <taxon>Bacteria</taxon>
        <taxon>Bacillati</taxon>
        <taxon>Actinomycetota</taxon>
        <taxon>Actinomycetes</taxon>
        <taxon>Micromonosporales</taxon>
        <taxon>Micromonosporaceae</taxon>
        <taxon>Micromonospora</taxon>
    </lineage>
</organism>
<feature type="transmembrane region" description="Helical" evidence="2">
    <location>
        <begin position="218"/>
        <end position="241"/>
    </location>
</feature>
<dbReference type="Gene3D" id="3.10.620.30">
    <property type="match status" value="1"/>
</dbReference>